<reference evidence="4" key="1">
    <citation type="submission" date="2023-10" db="EMBL/GenBank/DDBJ databases">
        <authorList>
            <person name="Chen Y."/>
            <person name="Shah S."/>
            <person name="Dougan E. K."/>
            <person name="Thang M."/>
            <person name="Chan C."/>
        </authorList>
    </citation>
    <scope>NUCLEOTIDE SEQUENCE [LARGE SCALE GENOMIC DNA]</scope>
</reference>
<dbReference type="InterPro" id="IPR037401">
    <property type="entry name" value="SnoaL-like"/>
</dbReference>
<accession>A0ABN9XSV9</accession>
<feature type="chain" id="PRO_5046138621" description="SnoaL-like domain-containing protein" evidence="2">
    <location>
        <begin position="35"/>
        <end position="500"/>
    </location>
</feature>
<keyword evidence="5" id="KW-1185">Reference proteome</keyword>
<evidence type="ECO:0000256" key="1">
    <source>
        <dbReference type="SAM" id="Phobius"/>
    </source>
</evidence>
<dbReference type="Pfam" id="PF12680">
    <property type="entry name" value="SnoaL_2"/>
    <property type="match status" value="1"/>
</dbReference>
<dbReference type="InterPro" id="IPR032710">
    <property type="entry name" value="NTF2-like_dom_sf"/>
</dbReference>
<evidence type="ECO:0000259" key="3">
    <source>
        <dbReference type="Pfam" id="PF12680"/>
    </source>
</evidence>
<dbReference type="EMBL" id="CAUYUJ010021168">
    <property type="protein sequence ID" value="CAK0903084.1"/>
    <property type="molecule type" value="Genomic_DNA"/>
</dbReference>
<dbReference type="SUPFAM" id="SSF54427">
    <property type="entry name" value="NTF2-like"/>
    <property type="match status" value="1"/>
</dbReference>
<keyword evidence="1" id="KW-1133">Transmembrane helix</keyword>
<comment type="caution">
    <text evidence="4">The sequence shown here is derived from an EMBL/GenBank/DDBJ whole genome shotgun (WGS) entry which is preliminary data.</text>
</comment>
<evidence type="ECO:0000313" key="4">
    <source>
        <dbReference type="EMBL" id="CAK0903084.1"/>
    </source>
</evidence>
<feature type="transmembrane region" description="Helical" evidence="1">
    <location>
        <begin position="269"/>
        <end position="286"/>
    </location>
</feature>
<feature type="transmembrane region" description="Helical" evidence="1">
    <location>
        <begin position="345"/>
        <end position="363"/>
    </location>
</feature>
<feature type="non-terminal residue" evidence="4">
    <location>
        <position position="1"/>
    </location>
</feature>
<gene>
    <name evidence="4" type="ORF">PCOR1329_LOCUS79491</name>
</gene>
<keyword evidence="2" id="KW-0732">Signal</keyword>
<feature type="transmembrane region" description="Helical" evidence="1">
    <location>
        <begin position="375"/>
        <end position="400"/>
    </location>
</feature>
<dbReference type="PANTHER" id="PTHR36367">
    <property type="entry name" value="TRANSMEMBRANE PROTEIN"/>
    <property type="match status" value="1"/>
</dbReference>
<feature type="transmembrane region" description="Helical" evidence="1">
    <location>
        <begin position="246"/>
        <end position="263"/>
    </location>
</feature>
<sequence>TRAVPAAPRPRAAAGARAGAALALAAALASGAVGFCPAPPGGGTRGRRAAVTRNAFPWEGPRESRAVTSVKKFFQAWNERDMDAACAQFSDDCTYVDTQYDGAFEGKAAVEEHLYRVADALPSSFRFCIDEISDGGDKVGIQWHVENNGEPLPFTRGCSMYKVDQATGKIVSGFDVPEPAPLKPGSAGLAVLNLASKLIEDPVRAIPLFVAVAYVAIVFFSNGILPGPDATRFDPATWKEVLDLSINFWLISPLLGLPFAAMLHPGLEGIFNLLLAWAALFAGFLADGRPGRPSGSMLPTVIGMQFLTNAFYLPYLVLRTPEKEGAVVYREDLEPTEALVSESRLLGPLLAVVGTGAVYWGFFARPEYGDVPTRWASLVALLSGDRLGSSFVVDLALFALFQGWLVDDDLRRRGAAPGDYAGLAAFAKYVPFLGLCGYLLLRPELPSRAASADQSGGELALLQCELPRRRARSQRVGVINSHVSERAHALVRKRPRVNTS</sequence>
<feature type="domain" description="SnoaL-like" evidence="3">
    <location>
        <begin position="70"/>
        <end position="172"/>
    </location>
</feature>
<organism evidence="4 5">
    <name type="scientific">Prorocentrum cordatum</name>
    <dbReference type="NCBI Taxonomy" id="2364126"/>
    <lineage>
        <taxon>Eukaryota</taxon>
        <taxon>Sar</taxon>
        <taxon>Alveolata</taxon>
        <taxon>Dinophyceae</taxon>
        <taxon>Prorocentrales</taxon>
        <taxon>Prorocentraceae</taxon>
        <taxon>Prorocentrum</taxon>
    </lineage>
</organism>
<feature type="transmembrane region" description="Helical" evidence="1">
    <location>
        <begin position="298"/>
        <end position="318"/>
    </location>
</feature>
<keyword evidence="1" id="KW-0472">Membrane</keyword>
<feature type="transmembrane region" description="Helical" evidence="1">
    <location>
        <begin position="205"/>
        <end position="225"/>
    </location>
</feature>
<name>A0ABN9XSV9_9DINO</name>
<dbReference type="Gene3D" id="3.10.450.50">
    <property type="match status" value="1"/>
</dbReference>
<feature type="signal peptide" evidence="2">
    <location>
        <begin position="1"/>
        <end position="34"/>
    </location>
</feature>
<protein>
    <recommendedName>
        <fullName evidence="3">SnoaL-like domain-containing protein</fullName>
    </recommendedName>
</protein>
<dbReference type="PANTHER" id="PTHR36367:SF2">
    <property type="entry name" value="TRANSMEMBRANE PROTEIN"/>
    <property type="match status" value="1"/>
</dbReference>
<evidence type="ECO:0000256" key="2">
    <source>
        <dbReference type="SAM" id="SignalP"/>
    </source>
</evidence>
<keyword evidence="1" id="KW-0812">Transmembrane</keyword>
<dbReference type="Proteomes" id="UP001189429">
    <property type="component" value="Unassembled WGS sequence"/>
</dbReference>
<proteinExistence type="predicted"/>
<evidence type="ECO:0000313" key="5">
    <source>
        <dbReference type="Proteomes" id="UP001189429"/>
    </source>
</evidence>